<protein>
    <submittedName>
        <fullName evidence="2">Uncharacterized protein</fullName>
    </submittedName>
</protein>
<comment type="caution">
    <text evidence="2">The sequence shown here is derived from an EMBL/GenBank/DDBJ whole genome shotgun (WGS) entry which is preliminary data.</text>
</comment>
<organism evidence="2 3">
    <name type="scientific">Solanum commersonii</name>
    <name type="common">Commerson's wild potato</name>
    <name type="synonym">Commerson's nightshade</name>
    <dbReference type="NCBI Taxonomy" id="4109"/>
    <lineage>
        <taxon>Eukaryota</taxon>
        <taxon>Viridiplantae</taxon>
        <taxon>Streptophyta</taxon>
        <taxon>Embryophyta</taxon>
        <taxon>Tracheophyta</taxon>
        <taxon>Spermatophyta</taxon>
        <taxon>Magnoliopsida</taxon>
        <taxon>eudicotyledons</taxon>
        <taxon>Gunneridae</taxon>
        <taxon>Pentapetalae</taxon>
        <taxon>asterids</taxon>
        <taxon>lamiids</taxon>
        <taxon>Solanales</taxon>
        <taxon>Solanaceae</taxon>
        <taxon>Solanoideae</taxon>
        <taxon>Solaneae</taxon>
        <taxon>Solanum</taxon>
    </lineage>
</organism>
<dbReference type="EMBL" id="JACXVP010000001">
    <property type="protein sequence ID" value="KAG5630784.1"/>
    <property type="molecule type" value="Genomic_DNA"/>
</dbReference>
<proteinExistence type="predicted"/>
<sequence>MVRNSSLPPQGIISHSLSSPSDFADPSLSPSRIVDMMKEKLSNSETPEEQSHGRVAWERDVYFQVLENLKKWQ</sequence>
<feature type="compositionally biased region" description="Polar residues" evidence="1">
    <location>
        <begin position="1"/>
        <end position="21"/>
    </location>
</feature>
<name>A0A9J6B296_SOLCO</name>
<feature type="region of interest" description="Disordered" evidence="1">
    <location>
        <begin position="1"/>
        <end position="30"/>
    </location>
</feature>
<dbReference type="Proteomes" id="UP000824120">
    <property type="component" value="Chromosome 1"/>
</dbReference>
<gene>
    <name evidence="2" type="ORF">H5410_002501</name>
</gene>
<evidence type="ECO:0000313" key="2">
    <source>
        <dbReference type="EMBL" id="KAG5630784.1"/>
    </source>
</evidence>
<accession>A0A9J6B296</accession>
<reference evidence="2 3" key="1">
    <citation type="submission" date="2020-09" db="EMBL/GenBank/DDBJ databases">
        <title>De no assembly of potato wild relative species, Solanum commersonii.</title>
        <authorList>
            <person name="Cho K."/>
        </authorList>
    </citation>
    <scope>NUCLEOTIDE SEQUENCE [LARGE SCALE GENOMIC DNA]</scope>
    <source>
        <strain evidence="2">LZ3.2</strain>
        <tissue evidence="2">Leaf</tissue>
    </source>
</reference>
<evidence type="ECO:0000313" key="3">
    <source>
        <dbReference type="Proteomes" id="UP000824120"/>
    </source>
</evidence>
<evidence type="ECO:0000256" key="1">
    <source>
        <dbReference type="SAM" id="MobiDB-lite"/>
    </source>
</evidence>
<keyword evidence="3" id="KW-1185">Reference proteome</keyword>
<dbReference type="AlphaFoldDB" id="A0A9J6B296"/>